<evidence type="ECO:0000256" key="6">
    <source>
        <dbReference type="ARBA" id="ARBA00023096"/>
    </source>
</evidence>
<dbReference type="SUPFAM" id="SSF53659">
    <property type="entry name" value="Isocitrate/Isopropylmalate dehydrogenase-like"/>
    <property type="match status" value="1"/>
</dbReference>
<dbReference type="Gene3D" id="3.40.718.10">
    <property type="entry name" value="Isopropylmalate Dehydrogenase"/>
    <property type="match status" value="1"/>
</dbReference>
<dbReference type="PANTHER" id="PTHR30004:SF6">
    <property type="entry name" value="D-THREONATE 4-PHOSPHATE DEHYDROGENASE"/>
    <property type="match status" value="1"/>
</dbReference>
<keyword evidence="3 7" id="KW-0521">NADP</keyword>
<evidence type="ECO:0000313" key="9">
    <source>
        <dbReference type="Proteomes" id="UP001310692"/>
    </source>
</evidence>
<dbReference type="NCBIfam" id="NF003699">
    <property type="entry name" value="PRK05312.1"/>
    <property type="match status" value="1"/>
</dbReference>
<feature type="binding site" evidence="7">
    <location>
        <position position="283"/>
    </location>
    <ligand>
        <name>substrate</name>
    </ligand>
</feature>
<keyword evidence="2 7" id="KW-0479">Metal-binding</keyword>
<feature type="binding site" evidence="7">
    <location>
        <position position="292"/>
    </location>
    <ligand>
        <name>substrate</name>
    </ligand>
</feature>
<keyword evidence="7" id="KW-0460">Magnesium</keyword>
<dbReference type="EC" id="1.1.1.262" evidence="7"/>
<evidence type="ECO:0000256" key="5">
    <source>
        <dbReference type="ARBA" id="ARBA00023027"/>
    </source>
</evidence>
<keyword evidence="4 7" id="KW-0560">Oxidoreductase</keyword>
<keyword evidence="6 7" id="KW-0664">Pyridoxine biosynthesis</keyword>
<comment type="cofactor">
    <cofactor evidence="7">
        <name>Zn(2+)</name>
        <dbReference type="ChEBI" id="CHEBI:29105"/>
    </cofactor>
    <cofactor evidence="7">
        <name>Mg(2+)</name>
        <dbReference type="ChEBI" id="CHEBI:18420"/>
    </cofactor>
    <cofactor evidence="7">
        <name>Co(2+)</name>
        <dbReference type="ChEBI" id="CHEBI:48828"/>
    </cofactor>
    <text evidence="7">Binds 1 divalent metal cation per subunit. Can use ions such as Zn(2+), Mg(2+) or Co(2+).</text>
</comment>
<evidence type="ECO:0000313" key="8">
    <source>
        <dbReference type="EMBL" id="MEE2567189.1"/>
    </source>
</evidence>
<evidence type="ECO:0000256" key="7">
    <source>
        <dbReference type="HAMAP-Rule" id="MF_00536"/>
    </source>
</evidence>
<comment type="subcellular location">
    <subcellularLocation>
        <location evidence="7">Cytoplasm</location>
    </subcellularLocation>
</comment>
<dbReference type="RefSeq" id="WP_330196749.1">
    <property type="nucleotide sequence ID" value="NZ_JAZDRO010000004.1"/>
</dbReference>
<feature type="binding site" evidence="7">
    <location>
        <position position="211"/>
    </location>
    <ligand>
        <name>a divalent metal cation</name>
        <dbReference type="ChEBI" id="CHEBI:60240"/>
        <note>ligand shared between dimeric partners</note>
    </ligand>
</feature>
<keyword evidence="7" id="KW-0862">Zinc</keyword>
<dbReference type="InterPro" id="IPR005255">
    <property type="entry name" value="PdxA_fam"/>
</dbReference>
<proteinExistence type="inferred from homology"/>
<keyword evidence="1 7" id="KW-0963">Cytoplasm</keyword>
<comment type="subunit">
    <text evidence="7">Homodimer.</text>
</comment>
<accession>A0ABU7M064</accession>
<organism evidence="8 9">
    <name type="scientific">Hyphobacterium marinum</name>
    <dbReference type="NCBI Taxonomy" id="3116574"/>
    <lineage>
        <taxon>Bacteria</taxon>
        <taxon>Pseudomonadati</taxon>
        <taxon>Pseudomonadota</taxon>
        <taxon>Alphaproteobacteria</taxon>
        <taxon>Maricaulales</taxon>
        <taxon>Maricaulaceae</taxon>
        <taxon>Hyphobacterium</taxon>
    </lineage>
</organism>
<dbReference type="InterPro" id="IPR037510">
    <property type="entry name" value="PdxA"/>
</dbReference>
<feature type="binding site" evidence="7">
    <location>
        <position position="166"/>
    </location>
    <ligand>
        <name>a divalent metal cation</name>
        <dbReference type="ChEBI" id="CHEBI:60240"/>
        <note>ligand shared between dimeric partners</note>
    </ligand>
</feature>
<evidence type="ECO:0000256" key="1">
    <source>
        <dbReference type="ARBA" id="ARBA00022490"/>
    </source>
</evidence>
<comment type="miscellaneous">
    <text evidence="7">The active site is located at the dimer interface.</text>
</comment>
<evidence type="ECO:0000256" key="2">
    <source>
        <dbReference type="ARBA" id="ARBA00022723"/>
    </source>
</evidence>
<comment type="function">
    <text evidence="7">Catalyzes the NAD(P)-dependent oxidation of 4-(phosphooxy)-L-threonine (HTP) into 2-amino-3-oxo-4-(phosphooxy)butyric acid which spontaneously decarboxylates to form 3-amino-2-oxopropyl phosphate (AHAP).</text>
</comment>
<feature type="binding site" evidence="7">
    <location>
        <position position="274"/>
    </location>
    <ligand>
        <name>substrate</name>
    </ligand>
</feature>
<comment type="similarity">
    <text evidence="7">Belongs to the PdxA family.</text>
</comment>
<dbReference type="HAMAP" id="MF_00536">
    <property type="entry name" value="PdxA"/>
    <property type="match status" value="1"/>
</dbReference>
<comment type="pathway">
    <text evidence="7">Cofactor biosynthesis; pyridoxine 5'-phosphate biosynthesis; pyridoxine 5'-phosphate from D-erythrose 4-phosphate: step 4/5.</text>
</comment>
<comment type="caution">
    <text evidence="8">The sequence shown here is derived from an EMBL/GenBank/DDBJ whole genome shotgun (WGS) entry which is preliminary data.</text>
</comment>
<comment type="catalytic activity">
    <reaction evidence="7">
        <text>4-(phosphooxy)-L-threonine + NAD(+) = 3-amino-2-oxopropyl phosphate + CO2 + NADH</text>
        <dbReference type="Rhea" id="RHEA:32275"/>
        <dbReference type="ChEBI" id="CHEBI:16526"/>
        <dbReference type="ChEBI" id="CHEBI:57279"/>
        <dbReference type="ChEBI" id="CHEBI:57540"/>
        <dbReference type="ChEBI" id="CHEBI:57945"/>
        <dbReference type="ChEBI" id="CHEBI:58452"/>
        <dbReference type="EC" id="1.1.1.262"/>
    </reaction>
</comment>
<feature type="binding site" evidence="7">
    <location>
        <position position="130"/>
    </location>
    <ligand>
        <name>substrate</name>
    </ligand>
</feature>
<sequence>MTGGHPPIALTMGDPAGVGPDITVKAWQALRASGPGFFVIGDPALYGDPARTIAAPADAAAVFADALPVLPLTLAGPVTPGQPDRGNAPATITSIEQAVSCVTDGQAAAVVTNPISKAVLKGAGFTHPGHTEFVADLVSSLPAQRPRGPVMMLAGDGLRVVLATIHMPLKDAIASLTGERICDVARVTLSALSRDFGITSPRLAIAGLNPHAGEDGHIGREEIDIIGPAADILRAEGHDVAGPLPPDAMFHAEARARYDAALCLYHDQGLIPLKTLDFWGGVNVTLGLPIVRTSPDHGTAFDLAGTGKARADSLINAIGLAAKMAQRRTAA</sequence>
<dbReference type="Pfam" id="PF04166">
    <property type="entry name" value="PdxA"/>
    <property type="match status" value="1"/>
</dbReference>
<evidence type="ECO:0000256" key="3">
    <source>
        <dbReference type="ARBA" id="ARBA00022857"/>
    </source>
</evidence>
<dbReference type="PANTHER" id="PTHR30004">
    <property type="entry name" value="4-HYDROXYTHREONINE-4-PHOSPHATE DEHYDROGENASE"/>
    <property type="match status" value="1"/>
</dbReference>
<dbReference type="Proteomes" id="UP001310692">
    <property type="component" value="Unassembled WGS sequence"/>
</dbReference>
<feature type="binding site" evidence="7">
    <location>
        <position position="266"/>
    </location>
    <ligand>
        <name>a divalent metal cation</name>
        <dbReference type="ChEBI" id="CHEBI:60240"/>
        <note>ligand shared between dimeric partners</note>
    </ligand>
</feature>
<feature type="binding site" evidence="7">
    <location>
        <position position="131"/>
    </location>
    <ligand>
        <name>substrate</name>
    </ligand>
</feature>
<reference evidence="8 9" key="1">
    <citation type="submission" date="2024-01" db="EMBL/GenBank/DDBJ databases">
        <title>Hyphobacterium bacterium isolated from marine sediment.</title>
        <authorList>
            <person name="Zhao S."/>
        </authorList>
    </citation>
    <scope>NUCLEOTIDE SEQUENCE [LARGE SCALE GENOMIC DNA]</scope>
    <source>
        <strain evidence="8 9">Y60-23</strain>
    </source>
</reference>
<gene>
    <name evidence="7 8" type="primary">pdxA</name>
    <name evidence="8" type="ORF">V0U35_10925</name>
</gene>
<dbReference type="NCBIfam" id="TIGR00557">
    <property type="entry name" value="pdxA"/>
    <property type="match status" value="1"/>
</dbReference>
<keyword evidence="5 7" id="KW-0520">NAD</keyword>
<evidence type="ECO:0000256" key="4">
    <source>
        <dbReference type="ARBA" id="ARBA00023002"/>
    </source>
</evidence>
<keyword evidence="7" id="KW-0170">Cobalt</keyword>
<protein>
    <recommendedName>
        <fullName evidence="7">4-hydroxythreonine-4-phosphate dehydrogenase</fullName>
        <ecNumber evidence="7">1.1.1.262</ecNumber>
    </recommendedName>
    <alternativeName>
        <fullName evidence="7">4-(phosphohydroxy)-L-threonine dehydrogenase</fullName>
    </alternativeName>
</protein>
<dbReference type="GO" id="GO:0050570">
    <property type="term" value="F:4-hydroxythreonine-4-phosphate dehydrogenase activity"/>
    <property type="evidence" value="ECO:0007669"/>
    <property type="project" value="UniProtKB-EC"/>
</dbReference>
<dbReference type="EMBL" id="JAZDRO010000004">
    <property type="protein sequence ID" value="MEE2567189.1"/>
    <property type="molecule type" value="Genomic_DNA"/>
</dbReference>
<name>A0ABU7M064_9PROT</name>
<keyword evidence="9" id="KW-1185">Reference proteome</keyword>